<accession>A0A1R3G0Q9</accession>
<proteinExistence type="predicted"/>
<evidence type="ECO:0000313" key="2">
    <source>
        <dbReference type="Proteomes" id="UP000187203"/>
    </source>
</evidence>
<evidence type="ECO:0000313" key="1">
    <source>
        <dbReference type="EMBL" id="OMO51643.1"/>
    </source>
</evidence>
<organism evidence="1 2">
    <name type="scientific">Corchorus olitorius</name>
    <dbReference type="NCBI Taxonomy" id="93759"/>
    <lineage>
        <taxon>Eukaryota</taxon>
        <taxon>Viridiplantae</taxon>
        <taxon>Streptophyta</taxon>
        <taxon>Embryophyta</taxon>
        <taxon>Tracheophyta</taxon>
        <taxon>Spermatophyta</taxon>
        <taxon>Magnoliopsida</taxon>
        <taxon>eudicotyledons</taxon>
        <taxon>Gunneridae</taxon>
        <taxon>Pentapetalae</taxon>
        <taxon>rosids</taxon>
        <taxon>malvids</taxon>
        <taxon>Malvales</taxon>
        <taxon>Malvaceae</taxon>
        <taxon>Grewioideae</taxon>
        <taxon>Apeibeae</taxon>
        <taxon>Corchorus</taxon>
    </lineage>
</organism>
<keyword evidence="2" id="KW-1185">Reference proteome</keyword>
<dbReference type="AlphaFoldDB" id="A0A1R3G0Q9"/>
<reference evidence="2" key="1">
    <citation type="submission" date="2013-09" db="EMBL/GenBank/DDBJ databases">
        <title>Corchorus olitorius genome sequencing.</title>
        <authorList>
            <person name="Alam M."/>
            <person name="Haque M.S."/>
            <person name="Islam M.S."/>
            <person name="Emdad E.M."/>
            <person name="Islam M.M."/>
            <person name="Ahmed B."/>
            <person name="Halim A."/>
            <person name="Hossen Q.M.M."/>
            <person name="Hossain M.Z."/>
            <person name="Ahmed R."/>
            <person name="Khan M.M."/>
            <person name="Islam R."/>
            <person name="Rashid M.M."/>
            <person name="Khan S.A."/>
            <person name="Rahman M.S."/>
            <person name="Alam M."/>
            <person name="Yahiya A.S."/>
            <person name="Khan M.S."/>
            <person name="Azam M.S."/>
            <person name="Haque T."/>
            <person name="Lashkar M.Z.H."/>
            <person name="Akhand A.I."/>
            <person name="Morshed G."/>
            <person name="Roy S."/>
            <person name="Uddin K.S."/>
            <person name="Rabeya T."/>
            <person name="Hossain A.S."/>
            <person name="Chowdhury A."/>
            <person name="Snigdha A.R."/>
            <person name="Mortoza M.S."/>
            <person name="Matin S.A."/>
            <person name="Hoque S.M.E."/>
            <person name="Islam M.K."/>
            <person name="Roy D.K."/>
            <person name="Haider R."/>
            <person name="Moosa M.M."/>
            <person name="Elias S.M."/>
            <person name="Hasan A.M."/>
            <person name="Jahan S."/>
            <person name="Shafiuddin M."/>
            <person name="Mahmood N."/>
            <person name="Shommy N.S."/>
        </authorList>
    </citation>
    <scope>NUCLEOTIDE SEQUENCE [LARGE SCALE GENOMIC DNA]</scope>
    <source>
        <strain evidence="2">cv. O-4</strain>
    </source>
</reference>
<sequence>MGGSEDQEGEGSPIFQGRFGSVCNERMVFGGILDGFGEFILCVRYQIGIRMRSWPTTNFDNRIFSTILR</sequence>
<name>A0A1R3G0Q9_9ROSI</name>
<dbReference type="Proteomes" id="UP000187203">
    <property type="component" value="Unassembled WGS sequence"/>
</dbReference>
<comment type="caution">
    <text evidence="1">The sequence shown here is derived from an EMBL/GenBank/DDBJ whole genome shotgun (WGS) entry which is preliminary data.</text>
</comment>
<dbReference type="EMBL" id="AWUE01024095">
    <property type="protein sequence ID" value="OMO51643.1"/>
    <property type="molecule type" value="Genomic_DNA"/>
</dbReference>
<gene>
    <name evidence="1" type="ORF">COLO4_37581</name>
</gene>
<protein>
    <submittedName>
        <fullName evidence="1">Uncharacterized protein</fullName>
    </submittedName>
</protein>